<comment type="subcellular location">
    <subcellularLocation>
        <location evidence="1">Cytoplasm</location>
    </subcellularLocation>
</comment>
<dbReference type="GO" id="GO:0005737">
    <property type="term" value="C:cytoplasm"/>
    <property type="evidence" value="ECO:0007669"/>
    <property type="project" value="UniProtKB-SubCell"/>
</dbReference>
<feature type="signal peptide" evidence="10">
    <location>
        <begin position="1"/>
        <end position="33"/>
    </location>
</feature>
<feature type="binding site" evidence="9">
    <location>
        <position position="143"/>
    </location>
    <ligand>
        <name>Zn(2+)</name>
        <dbReference type="ChEBI" id="CHEBI:29105"/>
        <label>1</label>
    </ligand>
</feature>
<feature type="binding site" evidence="9">
    <location>
        <position position="108"/>
    </location>
    <ligand>
        <name>Zn(2+)</name>
        <dbReference type="ChEBI" id="CHEBI:29105"/>
        <label>1</label>
    </ligand>
</feature>
<protein>
    <recommendedName>
        <fullName evidence="2">N-acyl-aliphatic-L-amino acid amidohydrolase</fullName>
        <ecNumber evidence="2">3.5.1.14</ecNumber>
    </recommendedName>
    <alternativeName>
        <fullName evidence="7">N-acyl-L-amino-acid amidohydrolase</fullName>
    </alternativeName>
</protein>
<evidence type="ECO:0000313" key="12">
    <source>
        <dbReference type="Proteomes" id="UP001141552"/>
    </source>
</evidence>
<comment type="caution">
    <text evidence="11">The sequence shown here is derived from an EMBL/GenBank/DDBJ whole genome shotgun (WGS) entry which is preliminary data.</text>
</comment>
<dbReference type="FunFam" id="3.30.70.360:FF:000009">
    <property type="entry name" value="aminoacylase-1 isoform X1"/>
    <property type="match status" value="1"/>
</dbReference>
<keyword evidence="4 9" id="KW-0479">Metal-binding</keyword>
<feature type="binding site" evidence="9">
    <location>
        <position position="178"/>
    </location>
    <ligand>
        <name>Zn(2+)</name>
        <dbReference type="ChEBI" id="CHEBI:29105"/>
        <label>2</label>
    </ligand>
</feature>
<dbReference type="Gene3D" id="3.40.630.10">
    <property type="entry name" value="Zn peptidases"/>
    <property type="match status" value="1"/>
</dbReference>
<dbReference type="AlphaFoldDB" id="A0A9Q0J4R6"/>
<dbReference type="Gene3D" id="1.10.150.900">
    <property type="match status" value="1"/>
</dbReference>
<evidence type="ECO:0000256" key="2">
    <source>
        <dbReference type="ARBA" id="ARBA00011913"/>
    </source>
</evidence>
<feature type="chain" id="PRO_5040477162" description="N-acyl-aliphatic-L-amino acid amidohydrolase" evidence="10">
    <location>
        <begin position="34"/>
        <end position="457"/>
    </location>
</feature>
<dbReference type="PROSITE" id="PS00759">
    <property type="entry name" value="ARGE_DAPE_CPG2_2"/>
    <property type="match status" value="1"/>
</dbReference>
<evidence type="ECO:0000256" key="5">
    <source>
        <dbReference type="ARBA" id="ARBA00022801"/>
    </source>
</evidence>
<name>A0A9Q0J4R6_9ROSI</name>
<dbReference type="PANTHER" id="PTHR45892:SF1">
    <property type="entry name" value="AMINOACYLASE-1"/>
    <property type="match status" value="1"/>
</dbReference>
<evidence type="ECO:0000256" key="7">
    <source>
        <dbReference type="ARBA" id="ARBA00029656"/>
    </source>
</evidence>
<sequence>KKKMGSPNFGKINAAAAMLLLSLHLLLSSPTAAIDDEDAIISRFQAYLKINTSHPNPNYHDAAEFLIEQGKSIGLVNESREFVEGKPVVILKWHGSEPNLSSILLNSHVDVVPVEADKWDPEYPPFAANISEEGNIYARGTQDVKSVGMQYLEAVRLLKASQFQPRRTIYLTFVPDEEIGGKEGAALFVNSSYFAEMNVGIGLDEGMANPREWYRPFYAERSPWWLVINATGEPGHGSGLYDNSAAENLQKSLEAVWRFRASQFNMIKSGNKTDGEVVSVNLAFLKAGTPTPTGFVMNTQPSVAEAGFDIRVPPTADPESLDRRIREEYGLLLPEICHLRYPYMYYLLEITTGIRAYIPVQDISDNITTSPWWVLLEKAVTRAGEKLGRPEIFQASTDAHYFRAKGVPVISFSPIANTTILAHNHKEYLNKDVYLRGIDAYVKIIEAYASYAEHSSY</sequence>
<dbReference type="EC" id="3.5.1.14" evidence="2"/>
<dbReference type="GO" id="GO:0004046">
    <property type="term" value="F:aminoacylase activity"/>
    <property type="evidence" value="ECO:0007669"/>
    <property type="project" value="UniProtKB-EC"/>
</dbReference>
<dbReference type="PROSITE" id="PS00758">
    <property type="entry name" value="ARGE_DAPE_CPG2_1"/>
    <property type="match status" value="1"/>
</dbReference>
<keyword evidence="12" id="KW-1185">Reference proteome</keyword>
<dbReference type="Gene3D" id="3.30.70.360">
    <property type="match status" value="1"/>
</dbReference>
<reference evidence="11" key="2">
    <citation type="journal article" date="2023" name="Plants (Basel)">
        <title>Annotation of the Turnera subulata (Passifloraceae) Draft Genome Reveals the S-Locus Evolved after the Divergence of Turneroideae from Passifloroideae in a Stepwise Manner.</title>
        <authorList>
            <person name="Henning P.M."/>
            <person name="Roalson E.H."/>
            <person name="Mir W."/>
            <person name="McCubbin A.G."/>
            <person name="Shore J.S."/>
        </authorList>
    </citation>
    <scope>NUCLEOTIDE SEQUENCE</scope>
    <source>
        <strain evidence="11">F60SS</strain>
    </source>
</reference>
<evidence type="ECO:0000256" key="1">
    <source>
        <dbReference type="ARBA" id="ARBA00004496"/>
    </source>
</evidence>
<feature type="binding site" evidence="9">
    <location>
        <position position="205"/>
    </location>
    <ligand>
        <name>Zn(2+)</name>
        <dbReference type="ChEBI" id="CHEBI:29105"/>
        <label>1</label>
    </ligand>
</feature>
<dbReference type="InterPro" id="IPR002933">
    <property type="entry name" value="Peptidase_M20"/>
</dbReference>
<dbReference type="InterPro" id="IPR052083">
    <property type="entry name" value="Aminoacylase-1_M20A"/>
</dbReference>
<evidence type="ECO:0000256" key="9">
    <source>
        <dbReference type="PIRSR" id="PIRSR036696-2"/>
    </source>
</evidence>
<accession>A0A9Q0J4R6</accession>
<keyword evidence="3" id="KW-0963">Cytoplasm</keyword>
<evidence type="ECO:0000256" key="6">
    <source>
        <dbReference type="ARBA" id="ARBA00022833"/>
    </source>
</evidence>
<gene>
    <name evidence="11" type="ORF">Tsubulata_007844</name>
</gene>
<keyword evidence="6 9" id="KW-0862">Zinc</keyword>
<dbReference type="FunFam" id="3.40.630.10:FF:000019">
    <property type="entry name" value="Aminoacylase 1"/>
    <property type="match status" value="1"/>
</dbReference>
<dbReference type="GO" id="GO:0046872">
    <property type="term" value="F:metal ion binding"/>
    <property type="evidence" value="ECO:0007669"/>
    <property type="project" value="UniProtKB-KW"/>
</dbReference>
<dbReference type="GO" id="GO:0006520">
    <property type="term" value="P:amino acid metabolic process"/>
    <property type="evidence" value="ECO:0007669"/>
    <property type="project" value="InterPro"/>
</dbReference>
<dbReference type="Proteomes" id="UP001141552">
    <property type="component" value="Unassembled WGS sequence"/>
</dbReference>
<evidence type="ECO:0000256" key="3">
    <source>
        <dbReference type="ARBA" id="ARBA00022490"/>
    </source>
</evidence>
<dbReference type="InterPro" id="IPR001261">
    <property type="entry name" value="ArgE/DapE_CS"/>
</dbReference>
<feature type="binding site" evidence="9">
    <location>
        <position position="143"/>
    </location>
    <ligand>
        <name>Zn(2+)</name>
        <dbReference type="ChEBI" id="CHEBI:29105"/>
        <label>2</label>
    </ligand>
</feature>
<evidence type="ECO:0000256" key="8">
    <source>
        <dbReference type="PIRSR" id="PIRSR036696-1"/>
    </source>
</evidence>
<evidence type="ECO:0000256" key="10">
    <source>
        <dbReference type="SAM" id="SignalP"/>
    </source>
</evidence>
<feature type="active site" description="Proton acceptor" evidence="8">
    <location>
        <position position="177"/>
    </location>
</feature>
<feature type="active site" evidence="8">
    <location>
        <position position="110"/>
    </location>
</feature>
<dbReference type="OrthoDB" id="3064516at2759"/>
<feature type="binding site" evidence="9">
    <location>
        <position position="423"/>
    </location>
    <ligand>
        <name>Zn(2+)</name>
        <dbReference type="ChEBI" id="CHEBI:29105"/>
        <label>2</label>
    </ligand>
</feature>
<dbReference type="NCBIfam" id="TIGR01880">
    <property type="entry name" value="Ac-peptdase-euk"/>
    <property type="match status" value="1"/>
</dbReference>
<dbReference type="PANTHER" id="PTHR45892">
    <property type="entry name" value="AMINOACYLASE-1"/>
    <property type="match status" value="1"/>
</dbReference>
<feature type="non-terminal residue" evidence="11">
    <location>
        <position position="457"/>
    </location>
</feature>
<comment type="cofactor">
    <cofactor evidence="9">
        <name>Zn(2+)</name>
        <dbReference type="ChEBI" id="CHEBI:29105"/>
    </cofactor>
    <text evidence="9">Binds 2 Zn(2+) ions per subunit.</text>
</comment>
<proteinExistence type="predicted"/>
<evidence type="ECO:0000256" key="4">
    <source>
        <dbReference type="ARBA" id="ARBA00022723"/>
    </source>
</evidence>
<organism evidence="11 12">
    <name type="scientific">Turnera subulata</name>
    <dbReference type="NCBI Taxonomy" id="218843"/>
    <lineage>
        <taxon>Eukaryota</taxon>
        <taxon>Viridiplantae</taxon>
        <taxon>Streptophyta</taxon>
        <taxon>Embryophyta</taxon>
        <taxon>Tracheophyta</taxon>
        <taxon>Spermatophyta</taxon>
        <taxon>Magnoliopsida</taxon>
        <taxon>eudicotyledons</taxon>
        <taxon>Gunneridae</taxon>
        <taxon>Pentapetalae</taxon>
        <taxon>rosids</taxon>
        <taxon>fabids</taxon>
        <taxon>Malpighiales</taxon>
        <taxon>Passifloraceae</taxon>
        <taxon>Turnera</taxon>
    </lineage>
</organism>
<reference evidence="11" key="1">
    <citation type="submission" date="2022-02" db="EMBL/GenBank/DDBJ databases">
        <authorList>
            <person name="Henning P.M."/>
            <person name="McCubbin A.G."/>
            <person name="Shore J.S."/>
        </authorList>
    </citation>
    <scope>NUCLEOTIDE SEQUENCE</scope>
    <source>
        <strain evidence="11">F60SS</strain>
        <tissue evidence="11">Leaves</tissue>
    </source>
</reference>
<dbReference type="Pfam" id="PF01546">
    <property type="entry name" value="Peptidase_M20"/>
    <property type="match status" value="1"/>
</dbReference>
<evidence type="ECO:0000313" key="11">
    <source>
        <dbReference type="EMBL" id="KAJ4828313.1"/>
    </source>
</evidence>
<keyword evidence="10" id="KW-0732">Signal</keyword>
<dbReference type="InterPro" id="IPR010159">
    <property type="entry name" value="N-acyl_aa_amidohydrolase"/>
</dbReference>
<dbReference type="PIRSF" id="PIRSF036696">
    <property type="entry name" value="ACY-1"/>
    <property type="match status" value="1"/>
</dbReference>
<dbReference type="EMBL" id="JAKUCV010006211">
    <property type="protein sequence ID" value="KAJ4828313.1"/>
    <property type="molecule type" value="Genomic_DNA"/>
</dbReference>
<keyword evidence="5" id="KW-0378">Hydrolase</keyword>
<dbReference type="SUPFAM" id="SSF53187">
    <property type="entry name" value="Zn-dependent exopeptidases"/>
    <property type="match status" value="1"/>
</dbReference>